<proteinExistence type="predicted"/>
<dbReference type="RefSeq" id="WP_117454399.1">
    <property type="nucleotide sequence ID" value="NZ_CP060636.1"/>
</dbReference>
<organism evidence="1 2">
    <name type="scientific">[Eubacterium] hominis</name>
    <dbReference type="NCBI Taxonomy" id="2764325"/>
    <lineage>
        <taxon>Bacteria</taxon>
        <taxon>Bacillati</taxon>
        <taxon>Bacillota</taxon>
        <taxon>Erysipelotrichia</taxon>
        <taxon>Erysipelotrichales</taxon>
        <taxon>Erysipelotrichaceae</taxon>
        <taxon>Amedibacillus</taxon>
    </lineage>
</organism>
<keyword evidence="2" id="KW-1185">Reference proteome</keyword>
<sequence>MYYTVQIKLRTDEEQHEILQQYEYIYLSELQRLITKMVNLKKKQRFSSFQYSPCIEKSCRWMLYTVATKIATAKIENRTGTYNKSGTWSTNAFKIIHNDLFLSCGEGFPCKEIIIPLAMNSKIERRLNKGKKMRLDLVHDENLWYCNILMQAEDQ</sequence>
<protein>
    <submittedName>
        <fullName evidence="1">Uncharacterized protein</fullName>
    </submittedName>
</protein>
<dbReference type="Proteomes" id="UP000515856">
    <property type="component" value="Chromosome"/>
</dbReference>
<accession>A0A7G9GIZ0</accession>
<dbReference type="AlphaFoldDB" id="A0A7G9GIZ0"/>
<reference evidence="1 2" key="1">
    <citation type="submission" date="2020-08" db="EMBL/GenBank/DDBJ databases">
        <authorList>
            <person name="Liu C."/>
            <person name="Sun Q."/>
        </authorList>
    </citation>
    <scope>NUCLEOTIDE SEQUENCE [LARGE SCALE GENOMIC DNA]</scope>
    <source>
        <strain evidence="1 2">NSJ-61</strain>
    </source>
</reference>
<dbReference type="EMBL" id="CP060636">
    <property type="protein sequence ID" value="QNM10772.1"/>
    <property type="molecule type" value="Genomic_DNA"/>
</dbReference>
<gene>
    <name evidence="1" type="ORF">H9Q80_10770</name>
</gene>
<evidence type="ECO:0000313" key="1">
    <source>
        <dbReference type="EMBL" id="QNM10772.1"/>
    </source>
</evidence>
<dbReference type="KEGG" id="ehn:H9Q80_10770"/>
<evidence type="ECO:0000313" key="2">
    <source>
        <dbReference type="Proteomes" id="UP000515856"/>
    </source>
</evidence>
<name>A0A7G9GIZ0_9FIRM</name>